<accession>V8ATF6</accession>
<sequence length="57" mass="6838">MIKQKQKSFIFKNKKQKIMSAHGFLVIIFDFALANEKDNRQEVKRFLILLPPKKDFK</sequence>
<reference evidence="1 2" key="1">
    <citation type="submission" date="2013-07" db="EMBL/GenBank/DDBJ databases">
        <title>Isolation of Lactococcus garvieae strain TRF1 from the fecal material of a timber rattlesnake.</title>
        <authorList>
            <person name="McLaughlin R.W."/>
            <person name="Cochran P.A."/>
            <person name="Dowd S.E."/>
        </authorList>
    </citation>
    <scope>NUCLEOTIDE SEQUENCE [LARGE SCALE GENOMIC DNA]</scope>
    <source>
        <strain evidence="1 2">TRF1</strain>
    </source>
</reference>
<proteinExistence type="predicted"/>
<comment type="caution">
    <text evidence="1">The sequence shown here is derived from an EMBL/GenBank/DDBJ whole genome shotgun (WGS) entry which is preliminary data.</text>
</comment>
<gene>
    <name evidence="1" type="ORF">N568_0100700</name>
</gene>
<dbReference type="Proteomes" id="UP000018692">
    <property type="component" value="Unassembled WGS sequence"/>
</dbReference>
<evidence type="ECO:0000313" key="1">
    <source>
        <dbReference type="EMBL" id="ETD05880.1"/>
    </source>
</evidence>
<name>V8ATF6_9LACT</name>
<organism evidence="1 2">
    <name type="scientific">Lactococcus garvieae TRF1</name>
    <dbReference type="NCBI Taxonomy" id="1380772"/>
    <lineage>
        <taxon>Bacteria</taxon>
        <taxon>Bacillati</taxon>
        <taxon>Bacillota</taxon>
        <taxon>Bacilli</taxon>
        <taxon>Lactobacillales</taxon>
        <taxon>Streptococcaceae</taxon>
        <taxon>Lactococcus</taxon>
    </lineage>
</organism>
<evidence type="ECO:0000313" key="2">
    <source>
        <dbReference type="Proteomes" id="UP000018692"/>
    </source>
</evidence>
<protein>
    <submittedName>
        <fullName evidence="1">Uncharacterized protein</fullName>
    </submittedName>
</protein>
<dbReference type="AlphaFoldDB" id="V8ATF6"/>
<dbReference type="EMBL" id="AVFE01000001">
    <property type="protein sequence ID" value="ETD05880.1"/>
    <property type="molecule type" value="Genomic_DNA"/>
</dbReference>
<dbReference type="PATRIC" id="fig|1380772.3.peg.155"/>